<evidence type="ECO:0000259" key="1">
    <source>
        <dbReference type="Pfam" id="PF04014"/>
    </source>
</evidence>
<dbReference type="Proteomes" id="UP001432180">
    <property type="component" value="Chromosome"/>
</dbReference>
<feature type="domain" description="SpoVT-AbrB" evidence="1">
    <location>
        <begin position="9"/>
        <end position="49"/>
    </location>
</feature>
<dbReference type="RefSeq" id="WP_328984107.1">
    <property type="nucleotide sequence ID" value="NZ_CP121472.1"/>
</dbReference>
<dbReference type="InterPro" id="IPR007159">
    <property type="entry name" value="SpoVT-AbrB_dom"/>
</dbReference>
<dbReference type="EMBL" id="CP121472">
    <property type="protein sequence ID" value="WPL18340.1"/>
    <property type="molecule type" value="Genomic_DNA"/>
</dbReference>
<dbReference type="InterPro" id="IPR037914">
    <property type="entry name" value="SpoVT-AbrB_sf"/>
</dbReference>
<proteinExistence type="predicted"/>
<dbReference type="Gene3D" id="2.10.260.10">
    <property type="match status" value="1"/>
</dbReference>
<dbReference type="SUPFAM" id="SSF89447">
    <property type="entry name" value="AbrB/MazE/MraZ-like"/>
    <property type="match status" value="1"/>
</dbReference>
<gene>
    <name evidence="2" type="ORF">Thiowin_03411</name>
</gene>
<reference evidence="2 3" key="1">
    <citation type="journal article" date="2023" name="Microorganisms">
        <title>Thiorhodovibrio frisius and Trv. litoralis spp. nov., Two Novel Members from a Clade of Fastidious Purple Sulfur Bacteria That Exhibit Unique Red-Shifted Light-Harvesting Capabilities.</title>
        <authorList>
            <person name="Methner A."/>
            <person name="Kuzyk S.B."/>
            <person name="Petersen J."/>
            <person name="Bauer S."/>
            <person name="Brinkmann H."/>
            <person name="Sichau K."/>
            <person name="Wanner G."/>
            <person name="Wolf J."/>
            <person name="Neumann-Schaal M."/>
            <person name="Henke P."/>
            <person name="Tank M."/>
            <person name="Sproer C."/>
            <person name="Bunk B."/>
            <person name="Overmann J."/>
        </authorList>
    </citation>
    <scope>NUCLEOTIDE SEQUENCE [LARGE SCALE GENOMIC DNA]</scope>
    <source>
        <strain evidence="2 3">DSM 6702</strain>
    </source>
</reference>
<organism evidence="2 3">
    <name type="scientific">Thiorhodovibrio winogradskyi</name>
    <dbReference type="NCBI Taxonomy" id="77007"/>
    <lineage>
        <taxon>Bacteria</taxon>
        <taxon>Pseudomonadati</taxon>
        <taxon>Pseudomonadota</taxon>
        <taxon>Gammaproteobacteria</taxon>
        <taxon>Chromatiales</taxon>
        <taxon>Chromatiaceae</taxon>
        <taxon>Thiorhodovibrio</taxon>
    </lineage>
</organism>
<name>A0ABZ0SFD7_9GAMM</name>
<keyword evidence="3" id="KW-1185">Reference proteome</keyword>
<accession>A0ABZ0SFD7</accession>
<sequence>MLQTLRNADGSLVMTVPKAFVDQNQLHDGSQVEFYVRGTTMTIKVPERPRYQLTELLAEMPNGLPRVEGWDEMPALGLERG</sequence>
<dbReference type="Pfam" id="PF04014">
    <property type="entry name" value="MazE_antitoxin"/>
    <property type="match status" value="1"/>
</dbReference>
<protein>
    <submittedName>
        <fullName evidence="2">Growth regulator</fullName>
    </submittedName>
</protein>
<evidence type="ECO:0000313" key="2">
    <source>
        <dbReference type="EMBL" id="WPL18340.1"/>
    </source>
</evidence>
<evidence type="ECO:0000313" key="3">
    <source>
        <dbReference type="Proteomes" id="UP001432180"/>
    </source>
</evidence>